<dbReference type="EMBL" id="CAACYI010000001">
    <property type="protein sequence ID" value="VFB15962.1"/>
    <property type="molecule type" value="Genomic_DNA"/>
</dbReference>
<evidence type="ECO:0000313" key="2">
    <source>
        <dbReference type="Proteomes" id="UP000377798"/>
    </source>
</evidence>
<gene>
    <name evidence="1" type="ORF">NCTC13150_00471</name>
</gene>
<dbReference type="InterPro" id="IPR036388">
    <property type="entry name" value="WH-like_DNA-bd_sf"/>
</dbReference>
<sequence>MTEMILTKVQVDYLLFVKNNPGQENITEASKYFACSKVNAKKIMDRMVVQGILFKDLNQYKLTEIGEKLARECNRRLEDAKLMLRRIFPTEEDRLVKLAEEIIHIKNFEEGIHQYAQRVREIGRLKQKVKNDDLMNLYSKSSSKGYLTLYKVTENNQESFVENSMAMMGFDSRVEIQGEDQPHLCIRTKMIEKIQNGYNKKALALALCYEDQDGEKEVNLEDGCFKVPLKSIKYWNNLGNGLVQASINFTIKAQIGFVRHVNRANFVITLNL</sequence>
<evidence type="ECO:0000313" key="1">
    <source>
        <dbReference type="EMBL" id="VFB15962.1"/>
    </source>
</evidence>
<accession>A0A8H2M3K9</accession>
<dbReference type="Proteomes" id="UP000377798">
    <property type="component" value="Unassembled WGS sequence"/>
</dbReference>
<dbReference type="RefSeq" id="WP_131748409.1">
    <property type="nucleotide sequence ID" value="NZ_CAACYI010000001.1"/>
</dbReference>
<dbReference type="AlphaFoldDB" id="A0A8H2M3K9"/>
<comment type="caution">
    <text evidence="1">The sequence shown here is derived from an EMBL/GenBank/DDBJ whole genome shotgun (WGS) entry which is preliminary data.</text>
</comment>
<name>A0A8H2M3K9_9FIRM</name>
<keyword evidence="2" id="KW-1185">Reference proteome</keyword>
<reference evidence="1 2" key="1">
    <citation type="submission" date="2019-02" db="EMBL/GenBank/DDBJ databases">
        <authorList>
            <consortium name="Pathogen Informatics"/>
        </authorList>
    </citation>
    <scope>NUCLEOTIDE SEQUENCE [LARGE SCALE GENOMIC DNA]</scope>
    <source>
        <strain evidence="1 2">3012STDY7089603</strain>
    </source>
</reference>
<organism evidence="1 2">
    <name type="scientific">Urinicoccus massiliensis</name>
    <dbReference type="NCBI Taxonomy" id="1723382"/>
    <lineage>
        <taxon>Bacteria</taxon>
        <taxon>Bacillati</taxon>
        <taxon>Bacillota</taxon>
        <taxon>Tissierellia</taxon>
        <taxon>Tissierellales</taxon>
        <taxon>Peptoniphilaceae</taxon>
        <taxon>Urinicoccus</taxon>
    </lineage>
</organism>
<proteinExistence type="predicted"/>
<dbReference type="Gene3D" id="1.10.10.10">
    <property type="entry name" value="Winged helix-like DNA-binding domain superfamily/Winged helix DNA-binding domain"/>
    <property type="match status" value="1"/>
</dbReference>
<protein>
    <submittedName>
        <fullName evidence="1">Uncharacterized protein</fullName>
    </submittedName>
</protein>